<organism evidence="1 2">
    <name type="scientific">Allocatelliglobosispora scoriae</name>
    <dbReference type="NCBI Taxonomy" id="643052"/>
    <lineage>
        <taxon>Bacteria</taxon>
        <taxon>Bacillati</taxon>
        <taxon>Actinomycetota</taxon>
        <taxon>Actinomycetes</taxon>
        <taxon>Micromonosporales</taxon>
        <taxon>Micromonosporaceae</taxon>
        <taxon>Allocatelliglobosispora</taxon>
    </lineage>
</organism>
<evidence type="ECO:0000313" key="1">
    <source>
        <dbReference type="EMBL" id="MBB5867477.1"/>
    </source>
</evidence>
<name>A0A841BEG2_9ACTN</name>
<proteinExistence type="predicted"/>
<dbReference type="AlphaFoldDB" id="A0A841BEG2"/>
<evidence type="ECO:0008006" key="3">
    <source>
        <dbReference type="Google" id="ProtNLM"/>
    </source>
</evidence>
<gene>
    <name evidence="1" type="ORF">F4553_000856</name>
</gene>
<reference evidence="1 2" key="1">
    <citation type="submission" date="2020-08" db="EMBL/GenBank/DDBJ databases">
        <title>Sequencing the genomes of 1000 actinobacteria strains.</title>
        <authorList>
            <person name="Klenk H.-P."/>
        </authorList>
    </citation>
    <scope>NUCLEOTIDE SEQUENCE [LARGE SCALE GENOMIC DNA]</scope>
    <source>
        <strain evidence="1 2">DSM 45362</strain>
    </source>
</reference>
<dbReference type="RefSeq" id="WP_184832248.1">
    <property type="nucleotide sequence ID" value="NZ_JACHMN010000001.1"/>
</dbReference>
<keyword evidence="2" id="KW-1185">Reference proteome</keyword>
<evidence type="ECO:0000313" key="2">
    <source>
        <dbReference type="Proteomes" id="UP000587527"/>
    </source>
</evidence>
<dbReference type="EMBL" id="JACHMN010000001">
    <property type="protein sequence ID" value="MBB5867477.1"/>
    <property type="molecule type" value="Genomic_DNA"/>
</dbReference>
<comment type="caution">
    <text evidence="1">The sequence shown here is derived from an EMBL/GenBank/DDBJ whole genome shotgun (WGS) entry which is preliminary data.</text>
</comment>
<sequence length="154" mass="16881">MTGFVPSPAAAGPAGTASGVLQLEMARQLARYPGGVQTTATQISYDGGRFVIDYAPPSGEVSLLGTPNCPVDWVCFYDLDNYGYPRGKLRDCGWQDLGTWGWRNRLNSVHNNHDYTAIFTDEDLWEAVDVSRKSANPNMGVVRNRADTIYINCG</sequence>
<dbReference type="Proteomes" id="UP000587527">
    <property type="component" value="Unassembled WGS sequence"/>
</dbReference>
<accession>A0A841BEG2</accession>
<protein>
    <recommendedName>
        <fullName evidence="3">Peptidase inhibitor family I36</fullName>
    </recommendedName>
</protein>